<evidence type="ECO:0000256" key="19">
    <source>
        <dbReference type="ARBA" id="ARBA00054634"/>
    </source>
</evidence>
<dbReference type="InterPro" id="IPR004678">
    <property type="entry name" value="Cyt_c_oxidase_cbb3_su3"/>
</dbReference>
<dbReference type="PRINTS" id="PR00605">
    <property type="entry name" value="CYTCHROMECIC"/>
</dbReference>
<dbReference type="STRING" id="1190415.SAMN05216593_105370"/>
<evidence type="ECO:0000256" key="12">
    <source>
        <dbReference type="ARBA" id="ARBA00022781"/>
    </source>
</evidence>
<dbReference type="PIRSF" id="PIRSF000006">
    <property type="entry name" value="Cbb3-Cox_fixP"/>
    <property type="match status" value="1"/>
</dbReference>
<evidence type="ECO:0000256" key="15">
    <source>
        <dbReference type="ARBA" id="ARBA00023002"/>
    </source>
</evidence>
<evidence type="ECO:0000256" key="11">
    <source>
        <dbReference type="ARBA" id="ARBA00022737"/>
    </source>
</evidence>
<dbReference type="AlphaFoldDB" id="A0A1M7NCT2"/>
<keyword evidence="16 21" id="KW-0408">Iron</keyword>
<dbReference type="Gene3D" id="1.10.760.10">
    <property type="entry name" value="Cytochrome c-like domain"/>
    <property type="match status" value="2"/>
</dbReference>
<evidence type="ECO:0000256" key="4">
    <source>
        <dbReference type="ARBA" id="ARBA00022448"/>
    </source>
</evidence>
<feature type="domain" description="Cytochrome c" evidence="25">
    <location>
        <begin position="144"/>
        <end position="223"/>
    </location>
</feature>
<feature type="binding site" description="axial binding residue" evidence="22">
    <location>
        <position position="161"/>
    </location>
    <ligand>
        <name>heme c</name>
        <dbReference type="ChEBI" id="CHEBI:61717"/>
        <label>1</label>
    </ligand>
    <ligandPart>
        <name>Fe</name>
        <dbReference type="ChEBI" id="CHEBI:18248"/>
    </ligandPart>
</feature>
<keyword evidence="11" id="KW-0677">Repeat</keyword>
<dbReference type="Proteomes" id="UP000183983">
    <property type="component" value="Unassembled WGS sequence"/>
</dbReference>
<evidence type="ECO:0000256" key="22">
    <source>
        <dbReference type="PIRSR" id="PIRSR000006-1"/>
    </source>
</evidence>
<dbReference type="SUPFAM" id="SSF46626">
    <property type="entry name" value="Cytochrome c"/>
    <property type="match status" value="2"/>
</dbReference>
<evidence type="ECO:0000259" key="25">
    <source>
        <dbReference type="PROSITE" id="PS51007"/>
    </source>
</evidence>
<keyword evidence="10 21" id="KW-0479">Metal-binding</keyword>
<keyword evidence="9 24" id="KW-0812">Transmembrane</keyword>
<keyword evidence="18 21" id="KW-0472">Membrane</keyword>
<evidence type="ECO:0000256" key="3">
    <source>
        <dbReference type="ARBA" id="ARBA00006113"/>
    </source>
</evidence>
<evidence type="ECO:0000256" key="10">
    <source>
        <dbReference type="ARBA" id="ARBA00022723"/>
    </source>
</evidence>
<dbReference type="PANTHER" id="PTHR33751">
    <property type="entry name" value="CBB3-TYPE CYTOCHROME C OXIDASE SUBUNIT FIXP"/>
    <property type="match status" value="1"/>
</dbReference>
<comment type="cofactor">
    <cofactor evidence="21 23">
        <name>heme c</name>
        <dbReference type="ChEBI" id="CHEBI:61717"/>
    </cofactor>
    <text evidence="21 23">Binds 2 heme C groups per subunit.</text>
</comment>
<dbReference type="InterPro" id="IPR009056">
    <property type="entry name" value="Cyt_c-like_dom"/>
</dbReference>
<feature type="binding site" description="covalent" evidence="23">
    <location>
        <position position="250"/>
    </location>
    <ligand>
        <name>heme c</name>
        <dbReference type="ChEBI" id="CHEBI:61717"/>
        <label>2</label>
    </ligand>
</feature>
<keyword evidence="14 24" id="KW-1133">Transmembrane helix</keyword>
<organism evidence="26 27">
    <name type="scientific">Pseudomonas asturiensis</name>
    <dbReference type="NCBI Taxonomy" id="1190415"/>
    <lineage>
        <taxon>Bacteria</taxon>
        <taxon>Pseudomonadati</taxon>
        <taxon>Pseudomonadota</taxon>
        <taxon>Gammaproteobacteria</taxon>
        <taxon>Pseudomonadales</taxon>
        <taxon>Pseudomonadaceae</taxon>
        <taxon>Pseudomonas</taxon>
    </lineage>
</organism>
<keyword evidence="4 21" id="KW-0813">Transport</keyword>
<evidence type="ECO:0000256" key="6">
    <source>
        <dbReference type="ARBA" id="ARBA00022519"/>
    </source>
</evidence>
<dbReference type="GO" id="GO:0020037">
    <property type="term" value="F:heme binding"/>
    <property type="evidence" value="ECO:0007669"/>
    <property type="project" value="InterPro"/>
</dbReference>
<keyword evidence="13 21" id="KW-0249">Electron transport</keyword>
<feature type="binding site" description="covalent" evidence="23">
    <location>
        <position position="160"/>
    </location>
    <ligand>
        <name>heme c</name>
        <dbReference type="ChEBI" id="CHEBI:61717"/>
        <label>1</label>
    </ligand>
</feature>
<protein>
    <recommendedName>
        <fullName evidence="21">Cbb3-type cytochrome c oxidase subunit</fullName>
    </recommendedName>
</protein>
<feature type="binding site" description="covalent" evidence="23">
    <location>
        <position position="247"/>
    </location>
    <ligand>
        <name>heme c</name>
        <dbReference type="ChEBI" id="CHEBI:61717"/>
        <label>2</label>
    </ligand>
</feature>
<dbReference type="OrthoDB" id="9811281at2"/>
<dbReference type="UniPathway" id="UPA00705"/>
<dbReference type="InterPro" id="IPR032858">
    <property type="entry name" value="CcoP_N"/>
</dbReference>
<dbReference type="InterPro" id="IPR050597">
    <property type="entry name" value="Cytochrome_c_Oxidase_Subunit"/>
</dbReference>
<dbReference type="InterPro" id="IPR008168">
    <property type="entry name" value="Cyt_C_IC"/>
</dbReference>
<dbReference type="PROSITE" id="PS51007">
    <property type="entry name" value="CYTC"/>
    <property type="match status" value="2"/>
</dbReference>
<comment type="function">
    <text evidence="19">C-type cytochrome. Part of the cbb3-type cytochrome c oxidase complex. CcoP subunit is required for transferring electrons from donor cytochrome c via its heme groups to CcoO subunit. From there, electrons are shuttled to the catalytic binuclear center of CcoN subunit where oxygen reduction takes place. The complex also functions as a proton pump.</text>
</comment>
<name>A0A1M7NCT2_9PSED</name>
<proteinExistence type="inferred from homology"/>
<evidence type="ECO:0000256" key="2">
    <source>
        <dbReference type="ARBA" id="ARBA00004673"/>
    </source>
</evidence>
<evidence type="ECO:0000256" key="13">
    <source>
        <dbReference type="ARBA" id="ARBA00022982"/>
    </source>
</evidence>
<comment type="subunit">
    <text evidence="20">Component of the cbb3-type cytochrome c oxidase at least composed of CcoN, CcoO, CcoQ and CcoP.</text>
</comment>
<feature type="transmembrane region" description="Helical" evidence="24">
    <location>
        <begin position="6"/>
        <end position="25"/>
    </location>
</feature>
<evidence type="ECO:0000256" key="5">
    <source>
        <dbReference type="ARBA" id="ARBA00022475"/>
    </source>
</evidence>
<evidence type="ECO:0000256" key="18">
    <source>
        <dbReference type="ARBA" id="ARBA00023136"/>
    </source>
</evidence>
<evidence type="ECO:0000256" key="16">
    <source>
        <dbReference type="ARBA" id="ARBA00023004"/>
    </source>
</evidence>
<dbReference type="RefSeq" id="WP_073166677.1">
    <property type="nucleotide sequence ID" value="NZ_FRDA01000005.1"/>
</dbReference>
<dbReference type="GO" id="GO:0009055">
    <property type="term" value="F:electron transfer activity"/>
    <property type="evidence" value="ECO:0007669"/>
    <property type="project" value="InterPro"/>
</dbReference>
<keyword evidence="15 21" id="KW-0560">Oxidoreductase</keyword>
<feature type="domain" description="Cytochrome c" evidence="25">
    <location>
        <begin position="234"/>
        <end position="316"/>
    </location>
</feature>
<evidence type="ECO:0000313" key="27">
    <source>
        <dbReference type="Proteomes" id="UP000183983"/>
    </source>
</evidence>
<dbReference type="InterPro" id="IPR038414">
    <property type="entry name" value="CcoP_N_sf"/>
</dbReference>
<keyword evidence="8 21" id="KW-0679">Respiratory chain</keyword>
<dbReference type="PANTHER" id="PTHR33751:SF1">
    <property type="entry name" value="CBB3-TYPE CYTOCHROME C OXIDASE SUBUNIT FIXP"/>
    <property type="match status" value="1"/>
</dbReference>
<dbReference type="Pfam" id="PF13442">
    <property type="entry name" value="Cytochrome_CBB3"/>
    <property type="match status" value="2"/>
</dbReference>
<evidence type="ECO:0000256" key="23">
    <source>
        <dbReference type="PIRSR" id="PIRSR000006-2"/>
    </source>
</evidence>
<feature type="binding site" description="axial binding residue" evidence="22">
    <location>
        <position position="251"/>
    </location>
    <ligand>
        <name>heme c</name>
        <dbReference type="ChEBI" id="CHEBI:61717"/>
        <label>2</label>
    </ligand>
    <ligandPart>
        <name>Fe</name>
        <dbReference type="ChEBI" id="CHEBI:18248"/>
    </ligandPart>
</feature>
<gene>
    <name evidence="26" type="ORF">SAMN05216593_105370</name>
</gene>
<evidence type="ECO:0000256" key="8">
    <source>
        <dbReference type="ARBA" id="ARBA00022660"/>
    </source>
</evidence>
<feature type="transmembrane region" description="Helical" evidence="24">
    <location>
        <begin position="57"/>
        <end position="79"/>
    </location>
</feature>
<evidence type="ECO:0000256" key="21">
    <source>
        <dbReference type="PIRNR" id="PIRNR000006"/>
    </source>
</evidence>
<reference evidence="26 27" key="1">
    <citation type="submission" date="2016-11" db="EMBL/GenBank/DDBJ databases">
        <authorList>
            <person name="Jaros S."/>
            <person name="Januszkiewicz K."/>
            <person name="Wedrychowicz H."/>
        </authorList>
    </citation>
    <scope>NUCLEOTIDE SEQUENCE [LARGE SCALE GENOMIC DNA]</scope>
    <source>
        <strain evidence="26 27">LMG 26898</strain>
    </source>
</reference>
<dbReference type="Pfam" id="PF14715">
    <property type="entry name" value="FixP_N"/>
    <property type="match status" value="1"/>
</dbReference>
<dbReference type="InterPro" id="IPR036909">
    <property type="entry name" value="Cyt_c-like_dom_sf"/>
</dbReference>
<evidence type="ECO:0000256" key="1">
    <source>
        <dbReference type="ARBA" id="ARBA00004429"/>
    </source>
</evidence>
<dbReference type="GO" id="GO:0016491">
    <property type="term" value="F:oxidoreductase activity"/>
    <property type="evidence" value="ECO:0007669"/>
    <property type="project" value="UniProtKB-KW"/>
</dbReference>
<dbReference type="EMBL" id="FRDA01000005">
    <property type="protein sequence ID" value="SHN00963.1"/>
    <property type="molecule type" value="Genomic_DNA"/>
</dbReference>
<comment type="subcellular location">
    <subcellularLocation>
        <location evidence="1">Cell inner membrane</location>
        <topology evidence="1">Multi-pass membrane protein</topology>
    </subcellularLocation>
</comment>
<comment type="pathway">
    <text evidence="2 21">Energy metabolism; oxidative phosphorylation.</text>
</comment>
<dbReference type="Gene3D" id="6.10.280.130">
    <property type="match status" value="1"/>
</dbReference>
<feature type="binding site" description="axial binding residue" evidence="22">
    <location>
        <position position="200"/>
    </location>
    <ligand>
        <name>heme c</name>
        <dbReference type="ChEBI" id="CHEBI:61717"/>
        <label>2</label>
    </ligand>
    <ligandPart>
        <name>Fe</name>
        <dbReference type="ChEBI" id="CHEBI:18248"/>
    </ligandPart>
</feature>
<dbReference type="GO" id="GO:0006119">
    <property type="term" value="P:oxidative phosphorylation"/>
    <property type="evidence" value="ECO:0007669"/>
    <property type="project" value="UniProtKB-UniPathway"/>
</dbReference>
<dbReference type="GO" id="GO:1902600">
    <property type="term" value="P:proton transmembrane transport"/>
    <property type="evidence" value="ECO:0007669"/>
    <property type="project" value="UniProtKB-KW"/>
</dbReference>
<keyword evidence="5 21" id="KW-1003">Cell membrane</keyword>
<dbReference type="GO" id="GO:0005886">
    <property type="term" value="C:plasma membrane"/>
    <property type="evidence" value="ECO:0007669"/>
    <property type="project" value="UniProtKB-SubCell"/>
</dbReference>
<evidence type="ECO:0000256" key="17">
    <source>
        <dbReference type="ARBA" id="ARBA00023065"/>
    </source>
</evidence>
<comment type="similarity">
    <text evidence="3 21">Belongs to the CcoP / FixP family.</text>
</comment>
<dbReference type="FunFam" id="1.10.760.10:FF:000015">
    <property type="entry name" value="Cbb3-type cytochrome c oxidase subunit"/>
    <property type="match status" value="1"/>
</dbReference>
<evidence type="ECO:0000313" key="26">
    <source>
        <dbReference type="EMBL" id="SHN00963.1"/>
    </source>
</evidence>
<evidence type="ECO:0000256" key="9">
    <source>
        <dbReference type="ARBA" id="ARBA00022692"/>
    </source>
</evidence>
<dbReference type="FunFam" id="1.10.760.10:FF:000013">
    <property type="entry name" value="Cbb3-type cytochrome c oxidase subunit"/>
    <property type="match status" value="1"/>
</dbReference>
<evidence type="ECO:0000256" key="20">
    <source>
        <dbReference type="ARBA" id="ARBA00063356"/>
    </source>
</evidence>
<evidence type="ECO:0000256" key="14">
    <source>
        <dbReference type="ARBA" id="ARBA00022989"/>
    </source>
</evidence>
<keyword evidence="7 21" id="KW-0349">Heme</keyword>
<keyword evidence="6 21" id="KW-0997">Cell inner membrane</keyword>
<evidence type="ECO:0000256" key="7">
    <source>
        <dbReference type="ARBA" id="ARBA00022617"/>
    </source>
</evidence>
<keyword evidence="12 21" id="KW-0375">Hydrogen ion transport</keyword>
<accession>A0A1M7NCT2</accession>
<evidence type="ECO:0000256" key="24">
    <source>
        <dbReference type="SAM" id="Phobius"/>
    </source>
</evidence>
<dbReference type="GO" id="GO:0005506">
    <property type="term" value="F:iron ion binding"/>
    <property type="evidence" value="ECO:0007669"/>
    <property type="project" value="InterPro"/>
</dbReference>
<feature type="binding site" description="covalent" evidence="23">
    <location>
        <position position="157"/>
    </location>
    <ligand>
        <name>heme c</name>
        <dbReference type="ChEBI" id="CHEBI:61717"/>
        <label>1</label>
    </ligand>
</feature>
<feature type="binding site" description="axial binding residue" evidence="22">
    <location>
        <position position="293"/>
    </location>
    <ligand>
        <name>heme c</name>
        <dbReference type="ChEBI" id="CHEBI:61717"/>
        <label>1</label>
    </ligand>
    <ligandPart>
        <name>Fe</name>
        <dbReference type="ChEBI" id="CHEBI:18248"/>
    </ligandPart>
</feature>
<dbReference type="NCBIfam" id="TIGR00782">
    <property type="entry name" value="ccoP"/>
    <property type="match status" value="1"/>
</dbReference>
<keyword evidence="17 21" id="KW-0406">Ion transport</keyword>
<sequence length="325" mass="35490">MSTFWSLYVTALTLGTLVALIWLLMATRKGERKDQTNETMGHTFDGIEEYDNPLPAWWFKLFIGTIVFAVGYLVLYPGLGNWQGLLPGYTYLDTDKKREFADGRQGWTGVHEWEKEVASAEARFGPLFAKYAAMPIEEVAKDPKALGMGARLFASNCSVCHGSDAKGAYGFPNLTDANWRWGGDTESIKTSILNGRHAIMPAWGEVLGEQGVRDVSAYVMTLMNDRALPEGAKADPVAGQKLYATSCIACHGAEGKGLAVLGAPDLTQPGGFIYGSSFAQLQQTIRYGRQGQMPAQQATQGDDRVHILAAYVYSLSRQEKPAASQ</sequence>